<dbReference type="STRING" id="390807.SAMN04488095_1670"/>
<reference evidence="2 3" key="1">
    <citation type="submission" date="2016-10" db="EMBL/GenBank/DDBJ databases">
        <authorList>
            <person name="de Groot N.N."/>
        </authorList>
    </citation>
    <scope>NUCLEOTIDE SEQUENCE [LARGE SCALE GENOMIC DNA]</scope>
    <source>
        <strain evidence="2 3">DSM 19073</strain>
    </source>
</reference>
<dbReference type="Pfam" id="PF11319">
    <property type="entry name" value="VasI"/>
    <property type="match status" value="1"/>
</dbReference>
<organism evidence="2 3">
    <name type="scientific">Jannaschia pohangensis</name>
    <dbReference type="NCBI Taxonomy" id="390807"/>
    <lineage>
        <taxon>Bacteria</taxon>
        <taxon>Pseudomonadati</taxon>
        <taxon>Pseudomonadota</taxon>
        <taxon>Alphaproteobacteria</taxon>
        <taxon>Rhodobacterales</taxon>
        <taxon>Roseobacteraceae</taxon>
        <taxon>Jannaschia</taxon>
    </lineage>
</organism>
<keyword evidence="3" id="KW-1185">Reference proteome</keyword>
<feature type="region of interest" description="Disordered" evidence="1">
    <location>
        <begin position="247"/>
        <end position="266"/>
    </location>
</feature>
<proteinExistence type="predicted"/>
<gene>
    <name evidence="2" type="ORF">SAMN04488095_1670</name>
</gene>
<dbReference type="AlphaFoldDB" id="A0A1I3LYP7"/>
<evidence type="ECO:0000313" key="2">
    <source>
        <dbReference type="EMBL" id="SFI89615.1"/>
    </source>
</evidence>
<accession>A0A1I3LYP7</accession>
<dbReference type="Proteomes" id="UP000199110">
    <property type="component" value="Unassembled WGS sequence"/>
</dbReference>
<sequence>MPSIPRPLIYLTAALSGIAVGYSLPSDAPETDVPPRVVRDVAPPAPPMPVALTVGDADVVEDEPAGPAWVLRTEPAAFDDLTNVYLSVPSDQPLRCGPRRRASLMLRCLEDRTAIYIAHDCATPPMDPEGWDVDLRFDQNAVQNVDLPVDSHGEAFGHWTYREARTLMEELLSAQTLSVRFTDLTGTESQMSFPVASLAEPLETLKQACHWSAVPPWEQIDTPRGDFHDDGPVADLPAAIDEPGQLASAEPRPVATLPELGDVSLTSGSTRSFMLRAEVRPGRALDPAPSAPLETGTPVFPETPTYQTGLTTGERRLLEHDGNGGNR</sequence>
<dbReference type="InterPro" id="IPR017738">
    <property type="entry name" value="T6SS-assoc_VCA0118"/>
</dbReference>
<name>A0A1I3LYP7_9RHOB</name>
<dbReference type="EMBL" id="FORA01000002">
    <property type="protein sequence ID" value="SFI89615.1"/>
    <property type="molecule type" value="Genomic_DNA"/>
</dbReference>
<feature type="region of interest" description="Disordered" evidence="1">
    <location>
        <begin position="281"/>
        <end position="327"/>
    </location>
</feature>
<evidence type="ECO:0000313" key="3">
    <source>
        <dbReference type="Proteomes" id="UP000199110"/>
    </source>
</evidence>
<dbReference type="RefSeq" id="WP_175484833.1">
    <property type="nucleotide sequence ID" value="NZ_FORA01000002.1"/>
</dbReference>
<feature type="compositionally biased region" description="Basic and acidic residues" evidence="1">
    <location>
        <begin position="313"/>
        <end position="327"/>
    </location>
</feature>
<evidence type="ECO:0000256" key="1">
    <source>
        <dbReference type="SAM" id="MobiDB-lite"/>
    </source>
</evidence>
<protein>
    <submittedName>
        <fullName evidence="2">Type VI secretion system VasI, EvfG, VC_A0118</fullName>
    </submittedName>
</protein>